<keyword evidence="1" id="KW-0472">Membrane</keyword>
<dbReference type="AlphaFoldDB" id="A0A2S7T615"/>
<keyword evidence="1" id="KW-0812">Transmembrane</keyword>
<accession>A0A2S7T615</accession>
<evidence type="ECO:0000313" key="2">
    <source>
        <dbReference type="EMBL" id="PQJ15369.1"/>
    </source>
</evidence>
<evidence type="ECO:0000313" key="3">
    <source>
        <dbReference type="Proteomes" id="UP000239366"/>
    </source>
</evidence>
<feature type="transmembrane region" description="Helical" evidence="1">
    <location>
        <begin position="7"/>
        <end position="25"/>
    </location>
</feature>
<dbReference type="Proteomes" id="UP000239366">
    <property type="component" value="Unassembled WGS sequence"/>
</dbReference>
<dbReference type="RefSeq" id="WP_105001020.1">
    <property type="nucleotide sequence ID" value="NZ_MQVX01000001.1"/>
</dbReference>
<protein>
    <submittedName>
        <fullName evidence="2">Uncharacterized protein</fullName>
    </submittedName>
</protein>
<comment type="caution">
    <text evidence="2">The sequence shown here is derived from an EMBL/GenBank/DDBJ whole genome shotgun (WGS) entry which is preliminary data.</text>
</comment>
<organism evidence="2 3">
    <name type="scientific">Aureicoccus marinus</name>
    <dbReference type="NCBI Taxonomy" id="754435"/>
    <lineage>
        <taxon>Bacteria</taxon>
        <taxon>Pseudomonadati</taxon>
        <taxon>Bacteroidota</taxon>
        <taxon>Flavobacteriia</taxon>
        <taxon>Flavobacteriales</taxon>
        <taxon>Flavobacteriaceae</taxon>
        <taxon>Aureicoccus</taxon>
    </lineage>
</organism>
<keyword evidence="1" id="KW-1133">Transmembrane helix</keyword>
<dbReference type="EMBL" id="MQVX01000001">
    <property type="protein sequence ID" value="PQJ15369.1"/>
    <property type="molecule type" value="Genomic_DNA"/>
</dbReference>
<evidence type="ECO:0000256" key="1">
    <source>
        <dbReference type="SAM" id="Phobius"/>
    </source>
</evidence>
<proteinExistence type="predicted"/>
<feature type="transmembrane region" description="Helical" evidence="1">
    <location>
        <begin position="45"/>
        <end position="62"/>
    </location>
</feature>
<reference evidence="3" key="1">
    <citation type="submission" date="2016-11" db="EMBL/GenBank/DDBJ databases">
        <title>Trade-off between light-utilization and light-protection in marine flavobacteria.</title>
        <authorList>
            <person name="Kumagai Y."/>
            <person name="Yoshizawa S."/>
            <person name="Kogure K."/>
        </authorList>
    </citation>
    <scope>NUCLEOTIDE SEQUENCE [LARGE SCALE GENOMIC DNA]</scope>
    <source>
        <strain evidence="3">SG-18</strain>
    </source>
</reference>
<dbReference type="OrthoDB" id="1121914at2"/>
<sequence length="136" mass="15660">MEQKLKVLRIIHLALIGQALFAYFFLGEIDKLGFLDFKEVEGPAYMMLFIPIGAVFASDFLYKNLLKKVDRNSTTDHKVQHYMVACILRWAVIEGPIFFLLFLEDFILVGLMLIGYLAFIGPSKDKMEQDIESVNF</sequence>
<feature type="transmembrane region" description="Helical" evidence="1">
    <location>
        <begin position="106"/>
        <end position="123"/>
    </location>
</feature>
<gene>
    <name evidence="2" type="ORF">BST99_06110</name>
</gene>
<keyword evidence="3" id="KW-1185">Reference proteome</keyword>
<name>A0A2S7T615_9FLAO</name>